<organism evidence="1 2">
    <name type="scientific">Tritrichomonas musculus</name>
    <dbReference type="NCBI Taxonomy" id="1915356"/>
    <lineage>
        <taxon>Eukaryota</taxon>
        <taxon>Metamonada</taxon>
        <taxon>Parabasalia</taxon>
        <taxon>Tritrichomonadida</taxon>
        <taxon>Tritrichomonadidae</taxon>
        <taxon>Tritrichomonas</taxon>
    </lineage>
</organism>
<evidence type="ECO:0000313" key="2">
    <source>
        <dbReference type="Proteomes" id="UP001470230"/>
    </source>
</evidence>
<evidence type="ECO:0000313" key="1">
    <source>
        <dbReference type="EMBL" id="KAK8899462.1"/>
    </source>
</evidence>
<dbReference type="Proteomes" id="UP001470230">
    <property type="component" value="Unassembled WGS sequence"/>
</dbReference>
<keyword evidence="2" id="KW-1185">Reference proteome</keyword>
<gene>
    <name evidence="1" type="ORF">M9Y10_001778</name>
</gene>
<accession>A0ABR2L9L3</accession>
<sequence>MTKEEIIRDLLFYTKNSMDSPSPFIALSMIDENKGYNSYDNLIINETIQKVNENTLTTQINQKFQCPELLNKNKKNFTFAVFIPCFKRNYFKAILSMFSKQITQPSFYLLIQNRYYVTLDVENKLSKYLKTNKRPIYKIWMINFNSFFILPNLVTSLLNTDFVIRFDDDHIPLFKNITSYIVDRAIKENQKNDSIIGHRSSTLNRRIYAFHDFYTIFCVKNEIDYVASPYIYRPQHMKLSGRMKPFFIAGGEDFQLSLVASIQCGTISISENFNIEDRSNDWYMHIYDKEIDDYYNIHGFYSFPDYFSHFVYAYYIKIGYKPKCWIGFKLNKNRRINGAEYSHRSVF</sequence>
<reference evidence="1 2" key="1">
    <citation type="submission" date="2024-04" db="EMBL/GenBank/DDBJ databases">
        <title>Tritrichomonas musculus Genome.</title>
        <authorList>
            <person name="Alves-Ferreira E."/>
            <person name="Grigg M."/>
            <person name="Lorenzi H."/>
            <person name="Galac M."/>
        </authorList>
    </citation>
    <scope>NUCLEOTIDE SEQUENCE [LARGE SCALE GENOMIC DNA]</scope>
    <source>
        <strain evidence="1 2">EAF2021</strain>
    </source>
</reference>
<comment type="caution">
    <text evidence="1">The sequence shown here is derived from an EMBL/GenBank/DDBJ whole genome shotgun (WGS) entry which is preliminary data.</text>
</comment>
<protein>
    <submittedName>
        <fullName evidence="1">Uncharacterized protein</fullName>
    </submittedName>
</protein>
<proteinExistence type="predicted"/>
<dbReference type="EMBL" id="JAPFFF010000001">
    <property type="protein sequence ID" value="KAK8899462.1"/>
    <property type="molecule type" value="Genomic_DNA"/>
</dbReference>
<name>A0ABR2L9L3_9EUKA</name>